<feature type="region of interest" description="Disordered" evidence="1">
    <location>
        <begin position="99"/>
        <end position="123"/>
    </location>
</feature>
<dbReference type="AlphaFoldDB" id="S7UGA2"/>
<name>S7UGA2_TOXGG</name>
<comment type="caution">
    <text evidence="2">The sequence shown here is derived from an EMBL/GenBank/DDBJ whole genome shotgun (WGS) entry which is preliminary data.</text>
</comment>
<reference evidence="2 3" key="2">
    <citation type="submission" date="2013-05" db="EMBL/GenBank/DDBJ databases">
        <authorList>
            <person name="Sibley D."/>
            <person name="Venepally P."/>
            <person name="Karamycheva S."/>
            <person name="Hadjithomas M."/>
            <person name="Khan A."/>
            <person name="Brunk B."/>
            <person name="Roos D."/>
            <person name="Caler E."/>
            <person name="Lorenzi H."/>
        </authorList>
    </citation>
    <scope>NUCLEOTIDE SEQUENCE [LARGE SCALE GENOMIC DNA]</scope>
    <source>
        <strain evidence="2 3">GT1</strain>
    </source>
</reference>
<sequence>SSSQQIEADSKRQSALEAHKQHEYCGAASLRALMLFTQKSRSRSRNTLTHTPRFLATDEAAAGPLRSTDRFLPVTRLANTSRTSIPIRSHRLPARRALHVVRTSCGPKESKPSSRGPSRDSPMHCVESRVVMSGAWAVYEVTAPPLQFPPEDMWVTLSRLLVSLRKNTSPHRSSREGANQFCLNPYLDTGKAPRVHAGKRQRDVRVSHQSLDLWQGQAIHSVGVVCGVALRSVIIATD</sequence>
<dbReference type="VEuPathDB" id="ToxoDB:TGGT1_220060A"/>
<gene>
    <name evidence="2" type="ORF">TGGT1_220060A</name>
</gene>
<protein>
    <submittedName>
        <fullName evidence="2">Uncharacterized protein</fullName>
    </submittedName>
</protein>
<reference evidence="2 3" key="1">
    <citation type="submission" date="2006-05" db="EMBL/GenBank/DDBJ databases">
        <authorList>
            <person name="Paulsen I."/>
        </authorList>
    </citation>
    <scope>NUCLEOTIDE SEQUENCE [LARGE SCALE GENOMIC DNA]</scope>
    <source>
        <strain evidence="2 3">GT1</strain>
    </source>
</reference>
<dbReference type="EMBL" id="AAQM03000381">
    <property type="protein sequence ID" value="EPR56877.1"/>
    <property type="molecule type" value="Genomic_DNA"/>
</dbReference>
<evidence type="ECO:0000313" key="2">
    <source>
        <dbReference type="EMBL" id="EPR56877.1"/>
    </source>
</evidence>
<evidence type="ECO:0000313" key="3">
    <source>
        <dbReference type="Proteomes" id="UP000005641"/>
    </source>
</evidence>
<accession>S7UGA2</accession>
<dbReference type="Proteomes" id="UP000005641">
    <property type="component" value="Unassembled WGS sequence"/>
</dbReference>
<feature type="non-terminal residue" evidence="2">
    <location>
        <position position="1"/>
    </location>
</feature>
<feature type="compositionally biased region" description="Basic and acidic residues" evidence="1">
    <location>
        <begin position="108"/>
        <end position="122"/>
    </location>
</feature>
<evidence type="ECO:0000256" key="1">
    <source>
        <dbReference type="SAM" id="MobiDB-lite"/>
    </source>
</evidence>
<organism evidence="2 3">
    <name type="scientific">Toxoplasma gondii (strain ATCC 50853 / GT1)</name>
    <dbReference type="NCBI Taxonomy" id="507601"/>
    <lineage>
        <taxon>Eukaryota</taxon>
        <taxon>Sar</taxon>
        <taxon>Alveolata</taxon>
        <taxon>Apicomplexa</taxon>
        <taxon>Conoidasida</taxon>
        <taxon>Coccidia</taxon>
        <taxon>Eucoccidiorida</taxon>
        <taxon>Eimeriorina</taxon>
        <taxon>Sarcocystidae</taxon>
        <taxon>Toxoplasma</taxon>
    </lineage>
</organism>
<proteinExistence type="predicted"/>